<sequence>MEHAQPGDASRLIVELRRIRATMLPEVGGKAANLGELIWAGLPVPPGFCLTTEAYRRALQPDGSPESALPDILRGLEAVEAGDLKGLASLAARAREAVLDAGIPADIEDAVRSAYSALGPEVPVAVRSSATAEDLPFASFAGQQDTYLNVLGADAVLQAVRKCWASLWTDRAVSYRASNGIDHATVTLAVVVQRMVDAETAGVLFTANPVTGRRREVVIDANPGLGEAVVSGGVNPDHFVVDSLTGRITERRIGDRKLVIRSIPGGGTERLDAAAQAEDGAAGDACLADSQIRALAVLGQRVEEHYGAPQDTEWAIDGDGKLWLTQARPITTLYPQMTRQPAVPGPHAYLCFSLAQGLTRPLTPMGLAGIRLMGSSVADAAGFRVPEPRDGPSPYYEAGQRIYFDLTSMFRSKAGRAIVPRIFDVMEARSAAIVRGLFEDPRFAVTSKTPFKLLRHVAPIVLRFRLPEILLRALFRPDVALENVERLGEKLKAMNEVPADATPREKLDQAERILREGLFPILPNILPPVALGFGMIGLVRKILGEQASWGELQTIIRGLPNNVTTEMDLALWRLSTSIREDPASAEAFTGGEPAVLAESYRDGGLPAVAQAGLASFLRDYGHRAIAEIDLGMPRWSDDPTHIIGVLVNYLRLDDPRLAPDKQFEKAAHDAEEQLAVLVARARSKSPLHARIVKMALERTRMFAGLRELPKYHLVHGFAAVRARLSEVGETLAEAGVIDDAGDVFFLDFKDARHGLDGKDLHDLVAQRREAYELELKRRHVPRVLLSDGTEPEALPAGFLNSGNGRPASGGALPDGMLLGTPASAGTVTAVARVIMDPVGAHLEPGEILVAPSTDPGWTPLFLTAGGLVMEMGGPNSHGAVVAREYGIPAIVGVPDATSRISSGHTITVDGAAGTVAI</sequence>
<keyword evidence="4" id="KW-1185">Reference proteome</keyword>
<evidence type="ECO:0000259" key="2">
    <source>
        <dbReference type="Pfam" id="PF01326"/>
    </source>
</evidence>
<feature type="domain" description="PEP-utilising enzyme mobile" evidence="1">
    <location>
        <begin position="843"/>
        <end position="913"/>
    </location>
</feature>
<dbReference type="SUPFAM" id="SSF56059">
    <property type="entry name" value="Glutathione synthetase ATP-binding domain-like"/>
    <property type="match status" value="1"/>
</dbReference>
<dbReference type="PANTHER" id="PTHR43615">
    <property type="entry name" value="PHOSPHOENOLPYRUVATE SYNTHASE-RELATED"/>
    <property type="match status" value="1"/>
</dbReference>
<dbReference type="RefSeq" id="WP_234752766.1">
    <property type="nucleotide sequence ID" value="NZ_BAAAWN010000001.1"/>
</dbReference>
<dbReference type="InterPro" id="IPR051549">
    <property type="entry name" value="PEP_Utilizing_Enz"/>
</dbReference>
<dbReference type="EMBL" id="JBHMBC010000017">
    <property type="protein sequence ID" value="MFB9820090.1"/>
    <property type="molecule type" value="Genomic_DNA"/>
</dbReference>
<organism evidence="3 4">
    <name type="scientific">Arthrobacter ramosus</name>
    <dbReference type="NCBI Taxonomy" id="1672"/>
    <lineage>
        <taxon>Bacteria</taxon>
        <taxon>Bacillati</taxon>
        <taxon>Actinomycetota</taxon>
        <taxon>Actinomycetes</taxon>
        <taxon>Micrococcales</taxon>
        <taxon>Micrococcaceae</taxon>
        <taxon>Arthrobacter</taxon>
    </lineage>
</organism>
<dbReference type="Gene3D" id="3.30.1490.20">
    <property type="entry name" value="ATP-grasp fold, A domain"/>
    <property type="match status" value="1"/>
</dbReference>
<reference evidence="3 4" key="1">
    <citation type="submission" date="2024-09" db="EMBL/GenBank/DDBJ databases">
        <authorList>
            <person name="Sun Q."/>
            <person name="Mori K."/>
        </authorList>
    </citation>
    <scope>NUCLEOTIDE SEQUENCE [LARGE SCALE GENOMIC DNA]</scope>
    <source>
        <strain evidence="3 4">JCM 1334</strain>
    </source>
</reference>
<evidence type="ECO:0000313" key="4">
    <source>
        <dbReference type="Proteomes" id="UP001589702"/>
    </source>
</evidence>
<dbReference type="InterPro" id="IPR008279">
    <property type="entry name" value="PEP-util_enz_mobile_dom"/>
</dbReference>
<dbReference type="PANTHER" id="PTHR43615:SF1">
    <property type="entry name" value="PPDK_N DOMAIN-CONTAINING PROTEIN"/>
    <property type="match status" value="1"/>
</dbReference>
<dbReference type="InterPro" id="IPR036637">
    <property type="entry name" value="Phosphohistidine_dom_sf"/>
</dbReference>
<evidence type="ECO:0000313" key="3">
    <source>
        <dbReference type="EMBL" id="MFB9820090.1"/>
    </source>
</evidence>
<accession>A0ABV5Y0Z3</accession>
<name>A0ABV5Y0Z3_ARTRM</name>
<dbReference type="InterPro" id="IPR002192">
    <property type="entry name" value="PPDK_AMP/ATP-bd"/>
</dbReference>
<dbReference type="Pfam" id="PF00391">
    <property type="entry name" value="PEP-utilizers"/>
    <property type="match status" value="1"/>
</dbReference>
<proteinExistence type="predicted"/>
<dbReference type="Gene3D" id="3.30.470.20">
    <property type="entry name" value="ATP-grasp fold, B domain"/>
    <property type="match status" value="1"/>
</dbReference>
<evidence type="ECO:0000259" key="1">
    <source>
        <dbReference type="Pfam" id="PF00391"/>
    </source>
</evidence>
<comment type="caution">
    <text evidence="3">The sequence shown here is derived from an EMBL/GenBank/DDBJ whole genome shotgun (WGS) entry which is preliminary data.</text>
</comment>
<dbReference type="Proteomes" id="UP001589702">
    <property type="component" value="Unassembled WGS sequence"/>
</dbReference>
<gene>
    <name evidence="3" type="ORF">ACFFP1_11330</name>
</gene>
<protein>
    <submittedName>
        <fullName evidence="3">PEP/pyruvate-binding domain-containing protein</fullName>
    </submittedName>
</protein>
<dbReference type="InterPro" id="IPR013815">
    <property type="entry name" value="ATP_grasp_subdomain_1"/>
</dbReference>
<dbReference type="Gene3D" id="3.50.30.10">
    <property type="entry name" value="Phosphohistidine domain"/>
    <property type="match status" value="1"/>
</dbReference>
<dbReference type="Pfam" id="PF01326">
    <property type="entry name" value="PPDK_N"/>
    <property type="match status" value="1"/>
</dbReference>
<dbReference type="SUPFAM" id="SSF52009">
    <property type="entry name" value="Phosphohistidine domain"/>
    <property type="match status" value="1"/>
</dbReference>
<feature type="domain" description="Pyruvate phosphate dikinase AMP/ATP-binding" evidence="2">
    <location>
        <begin position="25"/>
        <end position="339"/>
    </location>
</feature>